<accession>A0A9D4N3Y4</accession>
<dbReference type="EMBL" id="JAIWYP010000001">
    <property type="protein sequence ID" value="KAH3886849.1"/>
    <property type="molecule type" value="Genomic_DNA"/>
</dbReference>
<dbReference type="AlphaFoldDB" id="A0A9D4N3Y4"/>
<reference evidence="1" key="1">
    <citation type="journal article" date="2019" name="bioRxiv">
        <title>The Genome of the Zebra Mussel, Dreissena polymorpha: A Resource for Invasive Species Research.</title>
        <authorList>
            <person name="McCartney M.A."/>
            <person name="Auch B."/>
            <person name="Kono T."/>
            <person name="Mallez S."/>
            <person name="Zhang Y."/>
            <person name="Obille A."/>
            <person name="Becker A."/>
            <person name="Abrahante J.E."/>
            <person name="Garbe J."/>
            <person name="Badalamenti J.P."/>
            <person name="Herman A."/>
            <person name="Mangelson H."/>
            <person name="Liachko I."/>
            <person name="Sullivan S."/>
            <person name="Sone E.D."/>
            <person name="Koren S."/>
            <person name="Silverstein K.A.T."/>
            <person name="Beckman K.B."/>
            <person name="Gohl D.M."/>
        </authorList>
    </citation>
    <scope>NUCLEOTIDE SEQUENCE</scope>
    <source>
        <strain evidence="1">Duluth1</strain>
        <tissue evidence="1">Whole animal</tissue>
    </source>
</reference>
<sequence>MDREDYVKKLKCEMSDSDTYVDVADDKTRIVENKVKKSGRYSLQEGVDRQ</sequence>
<dbReference type="Proteomes" id="UP000828390">
    <property type="component" value="Unassembled WGS sequence"/>
</dbReference>
<protein>
    <submittedName>
        <fullName evidence="1">Uncharacterized protein</fullName>
    </submittedName>
</protein>
<evidence type="ECO:0000313" key="2">
    <source>
        <dbReference type="Proteomes" id="UP000828390"/>
    </source>
</evidence>
<keyword evidence="2" id="KW-1185">Reference proteome</keyword>
<evidence type="ECO:0000313" key="1">
    <source>
        <dbReference type="EMBL" id="KAH3886849.1"/>
    </source>
</evidence>
<name>A0A9D4N3Y4_DREPO</name>
<proteinExistence type="predicted"/>
<organism evidence="1 2">
    <name type="scientific">Dreissena polymorpha</name>
    <name type="common">Zebra mussel</name>
    <name type="synonym">Mytilus polymorpha</name>
    <dbReference type="NCBI Taxonomy" id="45954"/>
    <lineage>
        <taxon>Eukaryota</taxon>
        <taxon>Metazoa</taxon>
        <taxon>Spiralia</taxon>
        <taxon>Lophotrochozoa</taxon>
        <taxon>Mollusca</taxon>
        <taxon>Bivalvia</taxon>
        <taxon>Autobranchia</taxon>
        <taxon>Heteroconchia</taxon>
        <taxon>Euheterodonta</taxon>
        <taxon>Imparidentia</taxon>
        <taxon>Neoheterodontei</taxon>
        <taxon>Myida</taxon>
        <taxon>Dreissenoidea</taxon>
        <taxon>Dreissenidae</taxon>
        <taxon>Dreissena</taxon>
    </lineage>
</organism>
<comment type="caution">
    <text evidence="1">The sequence shown here is derived from an EMBL/GenBank/DDBJ whole genome shotgun (WGS) entry which is preliminary data.</text>
</comment>
<reference evidence="1" key="2">
    <citation type="submission" date="2020-11" db="EMBL/GenBank/DDBJ databases">
        <authorList>
            <person name="McCartney M.A."/>
            <person name="Auch B."/>
            <person name="Kono T."/>
            <person name="Mallez S."/>
            <person name="Becker A."/>
            <person name="Gohl D.M."/>
            <person name="Silverstein K.A.T."/>
            <person name="Koren S."/>
            <person name="Bechman K.B."/>
            <person name="Herman A."/>
            <person name="Abrahante J.E."/>
            <person name="Garbe J."/>
        </authorList>
    </citation>
    <scope>NUCLEOTIDE SEQUENCE</scope>
    <source>
        <strain evidence="1">Duluth1</strain>
        <tissue evidence="1">Whole animal</tissue>
    </source>
</reference>
<gene>
    <name evidence="1" type="ORF">DPMN_010862</name>
</gene>